<keyword evidence="2" id="KW-1185">Reference proteome</keyword>
<dbReference type="Proteomes" id="UP000662748">
    <property type="component" value="Segment"/>
</dbReference>
<organism evidence="1 2">
    <name type="scientific">Escherichia phage vB_EcoM-Pr103Blw</name>
    <dbReference type="NCBI Taxonomy" id="2806548"/>
    <lineage>
        <taxon>Viruses</taxon>
        <taxon>Duplodnaviria</taxon>
        <taxon>Heunggongvirae</taxon>
        <taxon>Uroviricota</taxon>
        <taxon>Caudoviricetes</taxon>
        <taxon>Andersonviridae</taxon>
        <taxon>Ounavirinae</taxon>
        <taxon>Felixounavirus</taxon>
        <taxon>Felixounavirus Pr103Blw</taxon>
    </lineage>
</organism>
<gene>
    <name evidence="1" type="ORF">Pr103Blw_00130</name>
</gene>
<evidence type="ECO:0000313" key="2">
    <source>
        <dbReference type="Proteomes" id="UP000662748"/>
    </source>
</evidence>
<dbReference type="EMBL" id="MW481326">
    <property type="protein sequence ID" value="QSL99070.1"/>
    <property type="molecule type" value="Genomic_DNA"/>
</dbReference>
<sequence>MQSTKNVTTVMEKVIQEQVAALYVVVLVKCLISDLTVN</sequence>
<protein>
    <submittedName>
        <fullName evidence="1">Uncharacterized protein</fullName>
    </submittedName>
</protein>
<reference evidence="1 2" key="1">
    <citation type="submission" date="2021-01" db="EMBL/GenBank/DDBJ databases">
        <title>Characterization of two new Shiga Toxin-Producing Escherichia coli O103-infecting phages isolated from agricultural environment.</title>
        <authorList>
            <person name="Zhang Y."/>
            <person name="Liao Y.-T."/>
            <person name="Salvador A."/>
            <person name="Wu V.C."/>
        </authorList>
    </citation>
    <scope>NUCLEOTIDE SEQUENCE [LARGE SCALE GENOMIC DNA]</scope>
</reference>
<name>A0A899IM99_9CAUD</name>
<proteinExistence type="predicted"/>
<evidence type="ECO:0000313" key="1">
    <source>
        <dbReference type="EMBL" id="QSL99070.1"/>
    </source>
</evidence>
<accession>A0A899IM99</accession>